<dbReference type="EC" id="1.1.1.262" evidence="4"/>
<dbReference type="RefSeq" id="WP_240191697.1">
    <property type="nucleotide sequence ID" value="NZ_JACHEO010000016.1"/>
</dbReference>
<sequence>MGCPVGIGPEIILRHALRTDSTPPFTPVILGDLGVLTRCAAELSLSVALSPWLPGTPLPTAALPVIELSRLPRDLPWGSPTPATATAMAHYIKEGVGLARDGILDAIATCPISKAALQAAGYPYPGHTEMLAALTGAAEVAMMMVGSRLRVTLVTIHCPLGEVPARLTTEAVLRLIRMTHGSLRRDFAMAQPHLAVAGLNPHAGENGLFGSEEGTIIEPAVQQARGEGIAVEGPFPPDTVFFKAAAGAYDAVVCMYHDQGLIPFKLLHFSDGVNVTLGLPIVRTSVDHGTAYDIAGRGRADASSLAAAVNLAAVISANRKRFDHRP</sequence>
<protein>
    <submittedName>
        <fullName evidence="4">4-hydroxythreonine-4-phosphate dehydrogenase</fullName>
        <ecNumber evidence="4">1.1.1.262</ecNumber>
    </submittedName>
</protein>
<dbReference type="PANTHER" id="PTHR30004:SF6">
    <property type="entry name" value="D-THREONATE 4-PHOSPHATE DEHYDROGENASE"/>
    <property type="match status" value="1"/>
</dbReference>
<keyword evidence="2 4" id="KW-0560">Oxidoreductase</keyword>
<dbReference type="GO" id="GO:0050570">
    <property type="term" value="F:4-hydroxythreonine-4-phosphate dehydrogenase activity"/>
    <property type="evidence" value="ECO:0007669"/>
    <property type="project" value="UniProtKB-EC"/>
</dbReference>
<keyword evidence="3" id="KW-0520">NAD</keyword>
<dbReference type="GO" id="GO:0051287">
    <property type="term" value="F:NAD binding"/>
    <property type="evidence" value="ECO:0007669"/>
    <property type="project" value="InterPro"/>
</dbReference>
<dbReference type="Proteomes" id="UP000539642">
    <property type="component" value="Unassembled WGS sequence"/>
</dbReference>
<evidence type="ECO:0000256" key="1">
    <source>
        <dbReference type="ARBA" id="ARBA00022723"/>
    </source>
</evidence>
<dbReference type="PANTHER" id="PTHR30004">
    <property type="entry name" value="4-HYDROXYTHREONINE-4-PHOSPHATE DEHYDROGENASE"/>
    <property type="match status" value="1"/>
</dbReference>
<name>A0A840V597_9BACT</name>
<dbReference type="NCBIfam" id="TIGR00557">
    <property type="entry name" value="pdxA"/>
    <property type="match status" value="1"/>
</dbReference>
<evidence type="ECO:0000256" key="3">
    <source>
        <dbReference type="ARBA" id="ARBA00023027"/>
    </source>
</evidence>
<proteinExistence type="predicted"/>
<dbReference type="Gene3D" id="3.40.718.10">
    <property type="entry name" value="Isopropylmalate Dehydrogenase"/>
    <property type="match status" value="1"/>
</dbReference>
<organism evidence="4 5">
    <name type="scientific">Desulfoprunum benzoelyticum</name>
    <dbReference type="NCBI Taxonomy" id="1506996"/>
    <lineage>
        <taxon>Bacteria</taxon>
        <taxon>Pseudomonadati</taxon>
        <taxon>Thermodesulfobacteriota</taxon>
        <taxon>Desulfobulbia</taxon>
        <taxon>Desulfobulbales</taxon>
        <taxon>Desulfobulbaceae</taxon>
        <taxon>Desulfoprunum</taxon>
    </lineage>
</organism>
<reference evidence="4 5" key="1">
    <citation type="submission" date="2020-08" db="EMBL/GenBank/DDBJ databases">
        <title>Genomic Encyclopedia of Type Strains, Phase IV (KMG-IV): sequencing the most valuable type-strain genomes for metagenomic binning, comparative biology and taxonomic classification.</title>
        <authorList>
            <person name="Goeker M."/>
        </authorList>
    </citation>
    <scope>NUCLEOTIDE SEQUENCE [LARGE SCALE GENOMIC DNA]</scope>
    <source>
        <strain evidence="4 5">DSM 28570</strain>
    </source>
</reference>
<accession>A0A840V597</accession>
<evidence type="ECO:0000313" key="4">
    <source>
        <dbReference type="EMBL" id="MBB5348919.1"/>
    </source>
</evidence>
<evidence type="ECO:0000313" key="5">
    <source>
        <dbReference type="Proteomes" id="UP000539642"/>
    </source>
</evidence>
<keyword evidence="5" id="KW-1185">Reference proteome</keyword>
<evidence type="ECO:0000256" key="2">
    <source>
        <dbReference type="ARBA" id="ARBA00023002"/>
    </source>
</evidence>
<dbReference type="GO" id="GO:0046872">
    <property type="term" value="F:metal ion binding"/>
    <property type="evidence" value="ECO:0007669"/>
    <property type="project" value="UniProtKB-KW"/>
</dbReference>
<gene>
    <name evidence="4" type="ORF">HNQ81_002660</name>
</gene>
<comment type="caution">
    <text evidence="4">The sequence shown here is derived from an EMBL/GenBank/DDBJ whole genome shotgun (WGS) entry which is preliminary data.</text>
</comment>
<dbReference type="EMBL" id="JACHEO010000016">
    <property type="protein sequence ID" value="MBB5348919.1"/>
    <property type="molecule type" value="Genomic_DNA"/>
</dbReference>
<keyword evidence="1" id="KW-0479">Metal-binding</keyword>
<dbReference type="InterPro" id="IPR005255">
    <property type="entry name" value="PdxA_fam"/>
</dbReference>
<dbReference type="Pfam" id="PF04166">
    <property type="entry name" value="PdxA"/>
    <property type="match status" value="1"/>
</dbReference>
<dbReference type="AlphaFoldDB" id="A0A840V597"/>
<dbReference type="SUPFAM" id="SSF53659">
    <property type="entry name" value="Isocitrate/Isopropylmalate dehydrogenase-like"/>
    <property type="match status" value="1"/>
</dbReference>